<evidence type="ECO:0000313" key="1">
    <source>
        <dbReference type="EMBL" id="CAG8761845.1"/>
    </source>
</evidence>
<gene>
    <name evidence="1" type="ORF">DERYTH_LOCUS17893</name>
</gene>
<feature type="non-terminal residue" evidence="1">
    <location>
        <position position="565"/>
    </location>
</feature>
<proteinExistence type="predicted"/>
<dbReference type="AlphaFoldDB" id="A0A9N9NVX9"/>
<name>A0A9N9NVX9_9GLOM</name>
<reference evidence="1" key="1">
    <citation type="submission" date="2021-06" db="EMBL/GenBank/DDBJ databases">
        <authorList>
            <person name="Kallberg Y."/>
            <person name="Tangrot J."/>
            <person name="Rosling A."/>
        </authorList>
    </citation>
    <scope>NUCLEOTIDE SEQUENCE</scope>
    <source>
        <strain evidence="1">MA453B</strain>
    </source>
</reference>
<feature type="non-terminal residue" evidence="1">
    <location>
        <position position="1"/>
    </location>
</feature>
<protein>
    <submittedName>
        <fullName evidence="1">26729_t:CDS:1</fullName>
    </submittedName>
</protein>
<keyword evidence="2" id="KW-1185">Reference proteome</keyword>
<sequence length="565" mass="66545">PVSEITLMKSQHLTEIFGLLSHINEQIKFSINDVFDFKTYKRDNKTHKEQNLTMISEPLPYINEQIELSENLYEKDNKTHREQHLTEISGPLSNINKQIELSENLYERDNETYRGQHLTKIFELLPHINKQIESYERDNKTYKGQHLTEISRPLPHINEQIEFSINDTFSICNKTDKNGHLTNLFYKCKFDDTYQAKKTVNLQSQHNKSSKKVNCTWKPNLSLATGFIHIISLDNHHVKHQLLPDTRIFAPINCRFSDKCHKDICHLVVSRQYDLSTIRSLLSSKYPNQPFFTRNLANTVAQLRQEYRVIQNLEKATEIPPRVLITDKDLSMKHVSKLGKQYSDFIKDFYQAYNSLSKSVFEISKQIDKYLMPNLVAEQQKQIVQFTIYQAQVLLLSNTNLNNQSNFANFHIMLLPIRWCKNEVTESKRSQEPFLIASCNTELAPITHQLSTMTNMNLFRIDNNQENKFQERIEKKAITLQDSDKNDYELETFLKNYVEKKKIKIERETQQKKFRIFKEYQNSDILSIQIGEQLVSIENVADPAYHVSKEVLYKKCIKGEQEKYQ</sequence>
<dbReference type="OrthoDB" id="2348750at2759"/>
<accession>A0A9N9NVX9</accession>
<dbReference type="Proteomes" id="UP000789405">
    <property type="component" value="Unassembled WGS sequence"/>
</dbReference>
<comment type="caution">
    <text evidence="1">The sequence shown here is derived from an EMBL/GenBank/DDBJ whole genome shotgun (WGS) entry which is preliminary data.</text>
</comment>
<evidence type="ECO:0000313" key="2">
    <source>
        <dbReference type="Proteomes" id="UP000789405"/>
    </source>
</evidence>
<organism evidence="1 2">
    <name type="scientific">Dentiscutata erythropus</name>
    <dbReference type="NCBI Taxonomy" id="1348616"/>
    <lineage>
        <taxon>Eukaryota</taxon>
        <taxon>Fungi</taxon>
        <taxon>Fungi incertae sedis</taxon>
        <taxon>Mucoromycota</taxon>
        <taxon>Glomeromycotina</taxon>
        <taxon>Glomeromycetes</taxon>
        <taxon>Diversisporales</taxon>
        <taxon>Gigasporaceae</taxon>
        <taxon>Dentiscutata</taxon>
    </lineage>
</organism>
<dbReference type="EMBL" id="CAJVPY010017411">
    <property type="protein sequence ID" value="CAG8761845.1"/>
    <property type="molecule type" value="Genomic_DNA"/>
</dbReference>